<evidence type="ECO:0000313" key="8">
    <source>
        <dbReference type="Proteomes" id="UP000038045"/>
    </source>
</evidence>
<evidence type="ECO:0000256" key="1">
    <source>
        <dbReference type="ARBA" id="ARBA00004123"/>
    </source>
</evidence>
<keyword evidence="5 7" id="KW-0804">Transcription</keyword>
<name>A0A0N4ZWY1_PARTI</name>
<dbReference type="Proteomes" id="UP000038045">
    <property type="component" value="Unplaced"/>
</dbReference>
<protein>
    <recommendedName>
        <fullName evidence="7">Mediator of RNA polymerase II transcription subunit 9</fullName>
    </recommendedName>
    <alternativeName>
        <fullName evidence="7">Mediator complex subunit 9</fullName>
    </alternativeName>
</protein>
<comment type="subcellular location">
    <subcellularLocation>
        <location evidence="1 7">Nucleus</location>
    </subcellularLocation>
</comment>
<evidence type="ECO:0000256" key="6">
    <source>
        <dbReference type="ARBA" id="ARBA00023242"/>
    </source>
</evidence>
<dbReference type="GO" id="GO:0016592">
    <property type="term" value="C:mediator complex"/>
    <property type="evidence" value="ECO:0007669"/>
    <property type="project" value="InterPro"/>
</dbReference>
<dbReference type="InterPro" id="IPR011425">
    <property type="entry name" value="Med9"/>
</dbReference>
<gene>
    <name evidence="7" type="primary">MED9</name>
</gene>
<comment type="similarity">
    <text evidence="2 7">Belongs to the Mediator complex subunit 9 family.</text>
</comment>
<dbReference type="GO" id="GO:0006357">
    <property type="term" value="P:regulation of transcription by RNA polymerase II"/>
    <property type="evidence" value="ECO:0007669"/>
    <property type="project" value="InterPro"/>
</dbReference>
<sequence length="126" mass="14529">MEPSSKENREQCSQELDYVSYSKTCLTQMHTALTELVESFETPNTSNINKKVKLVESRLETFKLSLDQIPGIDNNLSYQEEKIKDLKRCIELKKELINRLYLLPKKLVDVKPGKGVNLSININNIK</sequence>
<evidence type="ECO:0000256" key="7">
    <source>
        <dbReference type="RuleBase" id="RU364145"/>
    </source>
</evidence>
<evidence type="ECO:0000256" key="4">
    <source>
        <dbReference type="ARBA" id="ARBA00023159"/>
    </source>
</evidence>
<evidence type="ECO:0000256" key="5">
    <source>
        <dbReference type="ARBA" id="ARBA00023163"/>
    </source>
</evidence>
<comment type="subunit">
    <text evidence="7">Component of the Mediator complex.</text>
</comment>
<dbReference type="AlphaFoldDB" id="A0A0N4ZWY1"/>
<evidence type="ECO:0000256" key="3">
    <source>
        <dbReference type="ARBA" id="ARBA00023015"/>
    </source>
</evidence>
<reference evidence="9" key="1">
    <citation type="submission" date="2017-02" db="UniProtKB">
        <authorList>
            <consortium name="WormBaseParasite"/>
        </authorList>
    </citation>
    <scope>IDENTIFICATION</scope>
</reference>
<keyword evidence="6 7" id="KW-0539">Nucleus</keyword>
<evidence type="ECO:0000313" key="9">
    <source>
        <dbReference type="WBParaSite" id="PTRK_0001319600.1"/>
    </source>
</evidence>
<keyword evidence="3 7" id="KW-0805">Transcription regulation</keyword>
<keyword evidence="8" id="KW-1185">Reference proteome</keyword>
<comment type="function">
    <text evidence="7">Component of the Mediator complex, a coactivator involved in the regulated transcription of nearly all RNA polymerase II-dependent genes. Mediator functions as a bridge to convey information from gene-specific regulatory proteins to the basal RNA polymerase II transcription machinery. Mediator is recruited to promoters by direct interactions with regulatory proteins and serves as a scaffold for the assembly of a functional preinitiation complex with RNA polymerase II and the general transcription factors.</text>
</comment>
<accession>A0A0N4ZWY1</accession>
<dbReference type="WBParaSite" id="PTRK_0001319600.1">
    <property type="protein sequence ID" value="PTRK_0001319600.1"/>
    <property type="gene ID" value="PTRK_0001319600"/>
</dbReference>
<proteinExistence type="inferred from homology"/>
<keyword evidence="4 7" id="KW-0010">Activator</keyword>
<organism evidence="8 9">
    <name type="scientific">Parastrongyloides trichosuri</name>
    <name type="common">Possum-specific nematode worm</name>
    <dbReference type="NCBI Taxonomy" id="131310"/>
    <lineage>
        <taxon>Eukaryota</taxon>
        <taxon>Metazoa</taxon>
        <taxon>Ecdysozoa</taxon>
        <taxon>Nematoda</taxon>
        <taxon>Chromadorea</taxon>
        <taxon>Rhabditida</taxon>
        <taxon>Tylenchina</taxon>
        <taxon>Panagrolaimomorpha</taxon>
        <taxon>Strongyloidoidea</taxon>
        <taxon>Strongyloididae</taxon>
        <taxon>Parastrongyloides</taxon>
    </lineage>
</organism>
<evidence type="ECO:0000256" key="2">
    <source>
        <dbReference type="ARBA" id="ARBA00008089"/>
    </source>
</evidence>
<dbReference type="Pfam" id="PF07544">
    <property type="entry name" value="Med9"/>
    <property type="match status" value="1"/>
</dbReference>
<dbReference type="GO" id="GO:0003712">
    <property type="term" value="F:transcription coregulator activity"/>
    <property type="evidence" value="ECO:0007669"/>
    <property type="project" value="InterPro"/>
</dbReference>